<reference evidence="1 2" key="1">
    <citation type="submission" date="2020-01" db="EMBL/GenBank/DDBJ databases">
        <title>Identification and distribution of gene clusters putatively required for synthesis of sphingolipid metabolism inhibitors in phylogenetically diverse species of the filamentous fungus Fusarium.</title>
        <authorList>
            <person name="Kim H.-S."/>
            <person name="Busman M."/>
            <person name="Brown D.W."/>
            <person name="Divon H."/>
            <person name="Uhlig S."/>
            <person name="Proctor R.H."/>
        </authorList>
    </citation>
    <scope>NUCLEOTIDE SEQUENCE [LARGE SCALE GENOMIC DNA]</scope>
    <source>
        <strain evidence="1 2">NRRL 13308</strain>
    </source>
</reference>
<dbReference type="Proteomes" id="UP000536711">
    <property type="component" value="Unassembled WGS sequence"/>
</dbReference>
<comment type="caution">
    <text evidence="1">The sequence shown here is derived from an EMBL/GenBank/DDBJ whole genome shotgun (WGS) entry which is preliminary data.</text>
</comment>
<sequence length="143" mass="16249">MSDTSNTSFHELSVENPRFQVYPFFWTSQHLELVGCRFLEDKKKSKRNLPPDTNVAAINARLGREPGPAVDTEFFDFDDYRACLAVSKSWKAKFGMKDTMAQVLHTFFAGDPPLEDLEIPVQYGDDLDPDYVPGANVSERRPT</sequence>
<organism evidence="1 2">
    <name type="scientific">Fusarium acutatum</name>
    <dbReference type="NCBI Taxonomy" id="78861"/>
    <lineage>
        <taxon>Eukaryota</taxon>
        <taxon>Fungi</taxon>
        <taxon>Dikarya</taxon>
        <taxon>Ascomycota</taxon>
        <taxon>Pezizomycotina</taxon>
        <taxon>Sordariomycetes</taxon>
        <taxon>Hypocreomycetidae</taxon>
        <taxon>Hypocreales</taxon>
        <taxon>Nectriaceae</taxon>
        <taxon>Fusarium</taxon>
        <taxon>Fusarium fujikuroi species complex</taxon>
    </lineage>
</organism>
<dbReference type="OrthoDB" id="5343483at2759"/>
<dbReference type="AlphaFoldDB" id="A0A8H4JRZ1"/>
<protein>
    <submittedName>
        <fullName evidence="1">Uncharacterized protein</fullName>
    </submittedName>
</protein>
<accession>A0A8H4JRZ1</accession>
<evidence type="ECO:0000313" key="2">
    <source>
        <dbReference type="Proteomes" id="UP000536711"/>
    </source>
</evidence>
<proteinExistence type="predicted"/>
<keyword evidence="2" id="KW-1185">Reference proteome</keyword>
<gene>
    <name evidence="1" type="ORF">FACUT_5351</name>
</gene>
<dbReference type="EMBL" id="JAADJF010000123">
    <property type="protein sequence ID" value="KAF4437902.1"/>
    <property type="molecule type" value="Genomic_DNA"/>
</dbReference>
<name>A0A8H4JRZ1_9HYPO</name>
<evidence type="ECO:0000313" key="1">
    <source>
        <dbReference type="EMBL" id="KAF4437902.1"/>
    </source>
</evidence>